<dbReference type="InterPro" id="IPR008271">
    <property type="entry name" value="Ser/Thr_kinase_AS"/>
</dbReference>
<dbReference type="Gene3D" id="3.90.1580.10">
    <property type="entry name" value="paralog of FGE (formylglycine-generating enzyme)"/>
    <property type="match status" value="1"/>
</dbReference>
<dbReference type="SMART" id="SM00220">
    <property type="entry name" value="S_TKc"/>
    <property type="match status" value="1"/>
</dbReference>
<dbReference type="Pfam" id="PF03781">
    <property type="entry name" value="FGE-sulfatase"/>
    <property type="match status" value="1"/>
</dbReference>
<feature type="domain" description="Protein kinase" evidence="1">
    <location>
        <begin position="27"/>
        <end position="297"/>
    </location>
</feature>
<dbReference type="GO" id="GO:0004672">
    <property type="term" value="F:protein kinase activity"/>
    <property type="evidence" value="ECO:0007669"/>
    <property type="project" value="InterPro"/>
</dbReference>
<comment type="caution">
    <text evidence="2">The sequence shown here is derived from an EMBL/GenBank/DDBJ whole genome shotgun (WGS) entry which is preliminary data.</text>
</comment>
<evidence type="ECO:0000313" key="2">
    <source>
        <dbReference type="EMBL" id="PHK04119.1"/>
    </source>
</evidence>
<dbReference type="PROSITE" id="PS50011">
    <property type="entry name" value="PROTEIN_KINASE_DOM"/>
    <property type="match status" value="1"/>
</dbReference>
<dbReference type="InterPro" id="IPR005532">
    <property type="entry name" value="SUMF_dom"/>
</dbReference>
<name>A0A9Q6ELP4_NOSLI</name>
<protein>
    <recommendedName>
        <fullName evidence="1">Protein kinase domain-containing protein</fullName>
    </recommendedName>
</protein>
<organism evidence="2 3">
    <name type="scientific">Nostoc linckia z8</name>
    <dbReference type="NCBI Taxonomy" id="1628746"/>
    <lineage>
        <taxon>Bacteria</taxon>
        <taxon>Bacillati</taxon>
        <taxon>Cyanobacteriota</taxon>
        <taxon>Cyanophyceae</taxon>
        <taxon>Nostocales</taxon>
        <taxon>Nostocaceae</taxon>
        <taxon>Nostoc</taxon>
    </lineage>
</organism>
<dbReference type="InterPro" id="IPR016187">
    <property type="entry name" value="CTDL_fold"/>
</dbReference>
<reference evidence="2 3" key="1">
    <citation type="submission" date="2015-02" db="EMBL/GenBank/DDBJ databases">
        <title>Nostoc linckia genome annotation.</title>
        <authorList>
            <person name="Zhou Z."/>
        </authorList>
    </citation>
    <scope>NUCLEOTIDE SEQUENCE [LARGE SCALE GENOMIC DNA]</scope>
    <source>
        <strain evidence="3">z8</strain>
    </source>
</reference>
<dbReference type="EMBL" id="LAHD01000029">
    <property type="protein sequence ID" value="PHK04119.1"/>
    <property type="molecule type" value="Genomic_DNA"/>
</dbReference>
<accession>A0A9Q6ELP4</accession>
<dbReference type="PANTHER" id="PTHR23150:SF19">
    <property type="entry name" value="FORMYLGLYCINE-GENERATING ENZYME"/>
    <property type="match status" value="1"/>
</dbReference>
<dbReference type="InterPro" id="IPR051043">
    <property type="entry name" value="Sulfatase_Mod_Factor_Kinase"/>
</dbReference>
<dbReference type="CDD" id="cd14014">
    <property type="entry name" value="STKc_PknB_like"/>
    <property type="match status" value="1"/>
</dbReference>
<dbReference type="GO" id="GO:0005524">
    <property type="term" value="F:ATP binding"/>
    <property type="evidence" value="ECO:0007669"/>
    <property type="project" value="InterPro"/>
</dbReference>
<dbReference type="PANTHER" id="PTHR23150">
    <property type="entry name" value="SULFATASE MODIFYING FACTOR 1, 2"/>
    <property type="match status" value="1"/>
</dbReference>
<dbReference type="InterPro" id="IPR000719">
    <property type="entry name" value="Prot_kinase_dom"/>
</dbReference>
<dbReference type="AlphaFoldDB" id="A0A9Q6ELP4"/>
<dbReference type="GO" id="GO:0120147">
    <property type="term" value="F:formylglycine-generating oxidase activity"/>
    <property type="evidence" value="ECO:0007669"/>
    <property type="project" value="TreeGrafter"/>
</dbReference>
<dbReference type="InterPro" id="IPR011009">
    <property type="entry name" value="Kinase-like_dom_sf"/>
</dbReference>
<evidence type="ECO:0000313" key="3">
    <source>
        <dbReference type="Proteomes" id="UP000222310"/>
    </source>
</evidence>
<proteinExistence type="predicted"/>
<evidence type="ECO:0000259" key="1">
    <source>
        <dbReference type="PROSITE" id="PS50011"/>
    </source>
</evidence>
<sequence>MQEWLKLLTDEVVTIWKSGYRLQNGKYTIENDIAQGGFGITYLAIDENNQRVVIKTLNETVQRRPDFAKLQQDFLNEAVKLAKCNHSHVVKVREVFPEGQLWCMAMEYIEGEHLADRVQRLGVLSEAEALGYIQQIGEALTVVHQNGLLHRDVKPANIIVRSQKREAVLIDFGIAREFIPDLTQIHTPYLSHCFAPIEQYQTVAPRGAYTDIYALAATLYFLLTNRLPPIAPNRATGAVLNSPQQINSSISDRVNQAILKGMELEPENRPQTMQEWLESLKEPPVVVVAPINNHPQINNNPQVNNNQQTLIKPSRRKFIQTVGWMGVGLGTVTVGKLITDAFRKPSTSPNASTKQSTSPKELSLKTFNFKTVTVDAKGNITNRRNGQAKYFVEDLGNGVTLEMVQIPGGTFKMGSPEEEVGRNEDESPQHQVTVPGFFMGRYEVTQAQYQAIIGTNPAVFEGEKLPVELVSWDDAVEFCQKLSQKTGRTYRLPSEAEWEYACRAGTTKPFYFGETITTDLVNYDGDYTYASAPEGENYLQIKPVGSFLPNAFGLYDMHGNVREWCQDHYHDNYYGAPTDGRAWVSDNTNLRLLRGGSHVDSPRLCRSTSRYVSVGAERGDPNNIIGFRVVYAVGRILQ</sequence>
<dbReference type="InterPro" id="IPR042095">
    <property type="entry name" value="SUMF_sf"/>
</dbReference>
<dbReference type="Pfam" id="PF00069">
    <property type="entry name" value="Pkinase"/>
    <property type="match status" value="1"/>
</dbReference>
<dbReference type="SUPFAM" id="SSF56436">
    <property type="entry name" value="C-type lectin-like"/>
    <property type="match status" value="1"/>
</dbReference>
<dbReference type="PROSITE" id="PS00108">
    <property type="entry name" value="PROTEIN_KINASE_ST"/>
    <property type="match status" value="1"/>
</dbReference>
<dbReference type="Gene3D" id="1.10.510.10">
    <property type="entry name" value="Transferase(Phosphotransferase) domain 1"/>
    <property type="match status" value="1"/>
</dbReference>
<dbReference type="SUPFAM" id="SSF56112">
    <property type="entry name" value="Protein kinase-like (PK-like)"/>
    <property type="match status" value="1"/>
</dbReference>
<dbReference type="Proteomes" id="UP000222310">
    <property type="component" value="Unassembled WGS sequence"/>
</dbReference>
<gene>
    <name evidence="2" type="ORF">VF08_12405</name>
</gene>